<dbReference type="PANTHER" id="PTHR11092:SF0">
    <property type="entry name" value="EPIMERASE FAMILY PROTEIN SDR39U1"/>
    <property type="match status" value="1"/>
</dbReference>
<dbReference type="Pfam" id="PF01370">
    <property type="entry name" value="Epimerase"/>
    <property type="match status" value="1"/>
</dbReference>
<evidence type="ECO:0000259" key="1">
    <source>
        <dbReference type="Pfam" id="PF01370"/>
    </source>
</evidence>
<dbReference type="AlphaFoldDB" id="A0AB39BBT5"/>
<organism evidence="3">
    <name type="scientific">Herbiconiux sp. A18JL235</name>
    <dbReference type="NCBI Taxonomy" id="3152363"/>
    <lineage>
        <taxon>Bacteria</taxon>
        <taxon>Bacillati</taxon>
        <taxon>Actinomycetota</taxon>
        <taxon>Actinomycetes</taxon>
        <taxon>Micrococcales</taxon>
        <taxon>Microbacteriaceae</taxon>
        <taxon>Herbiconiux</taxon>
    </lineage>
</organism>
<dbReference type="InterPro" id="IPR013549">
    <property type="entry name" value="DUF1731"/>
</dbReference>
<proteinExistence type="predicted"/>
<dbReference type="Pfam" id="PF08338">
    <property type="entry name" value="DUF1731"/>
    <property type="match status" value="1"/>
</dbReference>
<dbReference type="RefSeq" id="WP_368496079.1">
    <property type="nucleotide sequence ID" value="NZ_CP162511.1"/>
</dbReference>
<gene>
    <name evidence="3" type="ORF">ABFY20_09855</name>
</gene>
<dbReference type="EC" id="1.1.1.-" evidence="3"/>
<evidence type="ECO:0000313" key="3">
    <source>
        <dbReference type="EMBL" id="XDI03658.1"/>
    </source>
</evidence>
<keyword evidence="3" id="KW-0560">Oxidoreductase</keyword>
<accession>A0AB39BBT5</accession>
<name>A0AB39BBT5_9MICO</name>
<protein>
    <submittedName>
        <fullName evidence="3">Epimerase</fullName>
        <ecNumber evidence="3">1.1.1.-</ecNumber>
    </submittedName>
</protein>
<dbReference type="EMBL" id="CP162511">
    <property type="protein sequence ID" value="XDI03658.1"/>
    <property type="molecule type" value="Genomic_DNA"/>
</dbReference>
<feature type="domain" description="NAD-dependent epimerase/dehydratase" evidence="1">
    <location>
        <begin position="9"/>
        <end position="127"/>
    </location>
</feature>
<evidence type="ECO:0000259" key="2">
    <source>
        <dbReference type="Pfam" id="PF08338"/>
    </source>
</evidence>
<dbReference type="PANTHER" id="PTHR11092">
    <property type="entry name" value="SUGAR NUCLEOTIDE EPIMERASE RELATED"/>
    <property type="match status" value="1"/>
</dbReference>
<dbReference type="SUPFAM" id="SSF51735">
    <property type="entry name" value="NAD(P)-binding Rossmann-fold domains"/>
    <property type="match status" value="1"/>
</dbReference>
<sequence>MTAPRPRRVVLAGASGFIGARIAEAYRDQGAEVVLIGRTGPDALWGDQKAIAALVDGADLLVNMAGKSVDCRYDAANRAEIFRSRLDTTRALHEAVAQAQNPPRLWVNASTATIYRHADDRPMTESLGEIGQGFSVNVATSWEEEFFRGTLPGTRRVALRMAIVLGDGSALAPIRRLARFGLGGPQLDGRWPATRARLAAGTYHRYRPRTRGGRQRFSWIHLDDVVGIIRFLEDHPELEGPVNAASPNPTDNRTFMASVRRAVGARFGLPTWRWMLEFGSAVIRTETELVLKSRWVVPERLQSAGYTFLHPHHDEALTAIIGGHSAPRDTAPALGKIGP</sequence>
<dbReference type="InterPro" id="IPR001509">
    <property type="entry name" value="Epimerase_deHydtase"/>
</dbReference>
<dbReference type="Gene3D" id="3.40.50.720">
    <property type="entry name" value="NAD(P)-binding Rossmann-like Domain"/>
    <property type="match status" value="1"/>
</dbReference>
<reference evidence="3" key="1">
    <citation type="submission" date="2024-05" db="EMBL/GenBank/DDBJ databases">
        <title>Herbiconiux sp. A18JL235.</title>
        <authorList>
            <person name="Zhang G."/>
        </authorList>
    </citation>
    <scope>NUCLEOTIDE SEQUENCE</scope>
    <source>
        <strain evidence="3">A18JL235</strain>
    </source>
</reference>
<dbReference type="GO" id="GO:0016491">
    <property type="term" value="F:oxidoreductase activity"/>
    <property type="evidence" value="ECO:0007669"/>
    <property type="project" value="UniProtKB-KW"/>
</dbReference>
<dbReference type="InterPro" id="IPR036291">
    <property type="entry name" value="NAD(P)-bd_dom_sf"/>
</dbReference>
<feature type="domain" description="DUF1731" evidence="2">
    <location>
        <begin position="274"/>
        <end position="320"/>
    </location>
</feature>